<dbReference type="OMA" id="IPDSNTH"/>
<reference evidence="3" key="1">
    <citation type="journal article" date="2013" name="G3 (Bethesda)">
        <title>Comparative genomics of a plant-pathogenic fungus, Pyrenophora tritici-repentis, reveals transduplication and the impact of repeat elements on pathogenicity and population divergence.</title>
        <authorList>
            <person name="Manning V.A."/>
            <person name="Pandelova I."/>
            <person name="Dhillon B."/>
            <person name="Wilhelm L.J."/>
            <person name="Goodwin S.B."/>
            <person name="Berlin A.M."/>
            <person name="Figueroa M."/>
            <person name="Freitag M."/>
            <person name="Hane J.K."/>
            <person name="Henrissat B."/>
            <person name="Holman W.H."/>
            <person name="Kodira C.D."/>
            <person name="Martin J."/>
            <person name="Oliver R.P."/>
            <person name="Robbertse B."/>
            <person name="Schackwitz W."/>
            <person name="Schwartz D.C."/>
            <person name="Spatafora J.W."/>
            <person name="Turgeon B.G."/>
            <person name="Yandava C."/>
            <person name="Young S."/>
            <person name="Zhou S."/>
            <person name="Zeng Q."/>
            <person name="Grigoriev I.V."/>
            <person name="Ma L.-J."/>
            <person name="Ciuffetti L.M."/>
        </authorList>
    </citation>
    <scope>NUCLEOTIDE SEQUENCE [LARGE SCALE GENOMIC DNA]</scope>
    <source>
        <strain evidence="3">Pt-1C-BFP</strain>
    </source>
</reference>
<feature type="region of interest" description="Disordered" evidence="1">
    <location>
        <begin position="526"/>
        <end position="555"/>
    </location>
</feature>
<evidence type="ECO:0000313" key="3">
    <source>
        <dbReference type="Proteomes" id="UP000001471"/>
    </source>
</evidence>
<name>B2W593_PYRTR</name>
<evidence type="ECO:0000256" key="1">
    <source>
        <dbReference type="SAM" id="MobiDB-lite"/>
    </source>
</evidence>
<dbReference type="AlphaFoldDB" id="B2W593"/>
<dbReference type="STRING" id="426418.B2W593"/>
<accession>B2W593</accession>
<feature type="region of interest" description="Disordered" evidence="1">
    <location>
        <begin position="126"/>
        <end position="165"/>
    </location>
</feature>
<dbReference type="eggNOG" id="ENOG502RAEM">
    <property type="taxonomic scope" value="Eukaryota"/>
</dbReference>
<proteinExistence type="predicted"/>
<organism evidence="2 3">
    <name type="scientific">Pyrenophora tritici-repentis (strain Pt-1C-BFP)</name>
    <name type="common">Wheat tan spot fungus</name>
    <name type="synonym">Drechslera tritici-repentis</name>
    <dbReference type="NCBI Taxonomy" id="426418"/>
    <lineage>
        <taxon>Eukaryota</taxon>
        <taxon>Fungi</taxon>
        <taxon>Dikarya</taxon>
        <taxon>Ascomycota</taxon>
        <taxon>Pezizomycotina</taxon>
        <taxon>Dothideomycetes</taxon>
        <taxon>Pleosporomycetidae</taxon>
        <taxon>Pleosporales</taxon>
        <taxon>Pleosporineae</taxon>
        <taxon>Pleosporaceae</taxon>
        <taxon>Pyrenophora</taxon>
    </lineage>
</organism>
<feature type="compositionally biased region" description="Low complexity" evidence="1">
    <location>
        <begin position="126"/>
        <end position="164"/>
    </location>
</feature>
<sequence length="659" mass="67978">MMVYRQHAYPVTRSYSSRVRSSSHVSLQLRAALRLLTTALLAASIANAIALPAPDASTNELPSPSDIEAALAVAAEPQENYFDEMEDGLRSRTGLQLVKDFFARLFGFDPDSSDAATTVTVTVSVTPSSSIVTPPGPPSSSSSTADVSTPVTSSNPETTPSPTNDIYSILPVGSMTTAINISLPEPIFSTASSPVPILPPYPANTSLSLTGPSATAATITGYFSTNALETAIPIAVNATTNTTVTLTSEYTSIILVTGTGSGTGLPLLPTDAAAPLWTNSTSAPTPLSTDAAPLGTGIPIYPNTTLVMPIVVNATGSPGTVLNVTLPLTLPTSTSTSFASASGTAADTDADDYGYGGYGSMTMIPPYANGTVAAPTGTGVVGTAVSTSTSTTTTTTTIVEVPTDVAVPVLPVPVEGLNGSLVGLGEEYEDLTPLLRICANPRILSLFYSLNDPSYPVLAPFPGCIPSPLSSSTALPNCTLLGSTLQTCRSQSPTLRILLSIKASPLSSVAGNALFGDPDAGSEPFGHVFGTASSSSSSPTANDDDDDGFPNLFDTKHTPDTLAETLVSLFGPIVDTASSLSAYPRPLGSDVVLGFDVQVPVQWKGTYQDGRFHDLVDELKERIGGSSAVFWGWVGEMVGRRGVEMGGREGWVEWDGIGM</sequence>
<dbReference type="InParanoid" id="B2W593"/>
<evidence type="ECO:0000313" key="2">
    <source>
        <dbReference type="EMBL" id="EDU47700.1"/>
    </source>
</evidence>
<dbReference type="EMBL" id="DS231618">
    <property type="protein sequence ID" value="EDU47700.1"/>
    <property type="molecule type" value="Genomic_DNA"/>
</dbReference>
<gene>
    <name evidence="2" type="ORF">PTRG_04793</name>
</gene>
<dbReference type="Proteomes" id="UP000001471">
    <property type="component" value="Unassembled WGS sequence"/>
</dbReference>
<protein>
    <submittedName>
        <fullName evidence="2">Uncharacterized protein</fullName>
    </submittedName>
</protein>
<dbReference type="OrthoDB" id="3695388at2759"/>
<dbReference type="HOGENOM" id="CLU_442221_0_0_1"/>